<dbReference type="GO" id="GO:0006310">
    <property type="term" value="P:DNA recombination"/>
    <property type="evidence" value="ECO:0007669"/>
    <property type="project" value="InterPro"/>
</dbReference>
<dbReference type="STRING" id="187101.VC03_02785"/>
<dbReference type="GO" id="GO:0006281">
    <property type="term" value="P:DNA repair"/>
    <property type="evidence" value="ECO:0007669"/>
    <property type="project" value="InterPro"/>
</dbReference>
<dbReference type="KEGG" id="sns:VC03_02785"/>
<dbReference type="OrthoDB" id="92884at2"/>
<reference evidence="1 2" key="1">
    <citation type="journal article" date="2012" name="BMC Genomics">
        <title>Genomic sequence analysis and characterization of Sneathia amnii sp. nov.</title>
        <authorList>
            <consortium name="Vaginal Microbiome Consortium (additional members)"/>
            <person name="Harwich M.D.Jr."/>
            <person name="Serrano M.G."/>
            <person name="Fettweis J.M."/>
            <person name="Alves J.M."/>
            <person name="Reimers M.A."/>
            <person name="Buck G.A."/>
            <person name="Jefferson K.K."/>
        </authorList>
    </citation>
    <scope>NUCLEOTIDE SEQUENCE [LARGE SCALE GENOMIC DNA]</scope>
    <source>
        <strain evidence="1 2">SN35</strain>
    </source>
</reference>
<dbReference type="HOGENOM" id="CLU_1893146_0_0_0"/>
<dbReference type="SUPFAM" id="SSF103084">
    <property type="entry name" value="Holliday junction resolvase RusA"/>
    <property type="match status" value="1"/>
</dbReference>
<organism evidence="1 2">
    <name type="scientific">Sneathia vaginalis</name>
    <dbReference type="NCBI Taxonomy" id="187101"/>
    <lineage>
        <taxon>Bacteria</taxon>
        <taxon>Fusobacteriati</taxon>
        <taxon>Fusobacteriota</taxon>
        <taxon>Fusobacteriia</taxon>
        <taxon>Fusobacteriales</taxon>
        <taxon>Leptotrichiaceae</taxon>
        <taxon>Sneathia</taxon>
    </lineage>
</organism>
<dbReference type="AlphaFoldDB" id="A0A0E3ZAW3"/>
<proteinExistence type="predicted"/>
<evidence type="ECO:0000313" key="1">
    <source>
        <dbReference type="EMBL" id="AKC96132.1"/>
    </source>
</evidence>
<gene>
    <name evidence="1" type="ORF">VC03_02785</name>
</gene>
<protein>
    <submittedName>
        <fullName evidence="1">Crossover junction endodeoxyribonuclease RusA</fullName>
    </submittedName>
</protein>
<dbReference type="InterPro" id="IPR036614">
    <property type="entry name" value="RusA-like_sf"/>
</dbReference>
<sequence length="126" mass="15023">MSEDYIYIRGNVPSSKNSKQWTGKTLIMSETVRKYNKNYGYQYDDPENIKKFKKMIEHEIKPLKIGFYFIRDSRRKFDYVNIAQYPLDMMVKNGWIDDDNAEEVIPIFLGYKVDKLKSGMIIKICK</sequence>
<keyword evidence="2" id="KW-1185">Reference proteome</keyword>
<dbReference type="EMBL" id="CP011280">
    <property type="protein sequence ID" value="AKC96132.1"/>
    <property type="molecule type" value="Genomic_DNA"/>
</dbReference>
<dbReference type="GO" id="GO:0000287">
    <property type="term" value="F:magnesium ion binding"/>
    <property type="evidence" value="ECO:0007669"/>
    <property type="project" value="InterPro"/>
</dbReference>
<accession>A0A0E3ZAW3</accession>
<dbReference type="PATRIC" id="fig|1069640.6.peg.540"/>
<name>A0A0E3ZAW3_9FUSO</name>
<dbReference type="Proteomes" id="UP000033103">
    <property type="component" value="Chromosome"/>
</dbReference>
<evidence type="ECO:0000313" key="2">
    <source>
        <dbReference type="Proteomes" id="UP000033103"/>
    </source>
</evidence>
<dbReference type="Gene3D" id="3.30.1330.70">
    <property type="entry name" value="Holliday junction resolvase RusA"/>
    <property type="match status" value="1"/>
</dbReference>